<gene>
    <name evidence="1" type="ORF">H9913_02535</name>
</gene>
<protein>
    <submittedName>
        <fullName evidence="1">Cof-type HAD-IIB family hydrolase</fullName>
    </submittedName>
</protein>
<dbReference type="SFLD" id="SFLDS00003">
    <property type="entry name" value="Haloacid_Dehalogenase"/>
    <property type="match status" value="1"/>
</dbReference>
<name>A0A9D2U4X6_9FIRM</name>
<dbReference type="InterPro" id="IPR023214">
    <property type="entry name" value="HAD_sf"/>
</dbReference>
<dbReference type="Proteomes" id="UP000823850">
    <property type="component" value="Unassembled WGS sequence"/>
</dbReference>
<dbReference type="PROSITE" id="PS01229">
    <property type="entry name" value="COF_2"/>
    <property type="match status" value="1"/>
</dbReference>
<dbReference type="PANTHER" id="PTHR10000">
    <property type="entry name" value="PHOSPHOSERINE PHOSPHATASE"/>
    <property type="match status" value="1"/>
</dbReference>
<dbReference type="Gene3D" id="3.30.1240.10">
    <property type="match status" value="1"/>
</dbReference>
<reference evidence="1" key="2">
    <citation type="submission" date="2021-04" db="EMBL/GenBank/DDBJ databases">
        <authorList>
            <person name="Gilroy R."/>
        </authorList>
    </citation>
    <scope>NUCLEOTIDE SEQUENCE</scope>
    <source>
        <strain evidence="1">ChiW19-6364</strain>
    </source>
</reference>
<dbReference type="GO" id="GO:0016791">
    <property type="term" value="F:phosphatase activity"/>
    <property type="evidence" value="ECO:0007669"/>
    <property type="project" value="UniProtKB-ARBA"/>
</dbReference>
<evidence type="ECO:0000313" key="2">
    <source>
        <dbReference type="Proteomes" id="UP000823850"/>
    </source>
</evidence>
<keyword evidence="1" id="KW-0378">Hydrolase</keyword>
<dbReference type="EMBL" id="DWUX01000046">
    <property type="protein sequence ID" value="HJD38883.1"/>
    <property type="molecule type" value="Genomic_DNA"/>
</dbReference>
<dbReference type="InterPro" id="IPR000150">
    <property type="entry name" value="Cof"/>
</dbReference>
<dbReference type="Gene3D" id="3.40.50.1000">
    <property type="entry name" value="HAD superfamily/HAD-like"/>
    <property type="match status" value="1"/>
</dbReference>
<dbReference type="SFLD" id="SFLDG01140">
    <property type="entry name" value="C2.B:_Phosphomannomutase_and_P"/>
    <property type="match status" value="1"/>
</dbReference>
<proteinExistence type="predicted"/>
<reference evidence="1" key="1">
    <citation type="journal article" date="2021" name="PeerJ">
        <title>Extensive microbial diversity within the chicken gut microbiome revealed by metagenomics and culture.</title>
        <authorList>
            <person name="Gilroy R."/>
            <person name="Ravi A."/>
            <person name="Getino M."/>
            <person name="Pursley I."/>
            <person name="Horton D.L."/>
            <person name="Alikhan N.F."/>
            <person name="Baker D."/>
            <person name="Gharbi K."/>
            <person name="Hall N."/>
            <person name="Watson M."/>
            <person name="Adriaenssens E.M."/>
            <person name="Foster-Nyarko E."/>
            <person name="Jarju S."/>
            <person name="Secka A."/>
            <person name="Antonio M."/>
            <person name="Oren A."/>
            <person name="Chaudhuri R.R."/>
            <person name="La Ragione R."/>
            <person name="Hildebrand F."/>
            <person name="Pallen M.J."/>
        </authorList>
    </citation>
    <scope>NUCLEOTIDE SEQUENCE</scope>
    <source>
        <strain evidence="1">ChiW19-6364</strain>
    </source>
</reference>
<dbReference type="NCBIfam" id="TIGR01484">
    <property type="entry name" value="HAD-SF-IIB"/>
    <property type="match status" value="1"/>
</dbReference>
<organism evidence="1 2">
    <name type="scientific">Candidatus Blautia stercoripullorum</name>
    <dbReference type="NCBI Taxonomy" id="2838502"/>
    <lineage>
        <taxon>Bacteria</taxon>
        <taxon>Bacillati</taxon>
        <taxon>Bacillota</taxon>
        <taxon>Clostridia</taxon>
        <taxon>Lachnospirales</taxon>
        <taxon>Lachnospiraceae</taxon>
        <taxon>Blautia</taxon>
    </lineage>
</organism>
<dbReference type="SUPFAM" id="SSF56784">
    <property type="entry name" value="HAD-like"/>
    <property type="match status" value="1"/>
</dbReference>
<dbReference type="GO" id="GO:0005829">
    <property type="term" value="C:cytosol"/>
    <property type="evidence" value="ECO:0007669"/>
    <property type="project" value="TreeGrafter"/>
</dbReference>
<dbReference type="NCBIfam" id="TIGR00099">
    <property type="entry name" value="Cof-subfamily"/>
    <property type="match status" value="1"/>
</dbReference>
<dbReference type="PROSITE" id="PS01228">
    <property type="entry name" value="COF_1"/>
    <property type="match status" value="1"/>
</dbReference>
<evidence type="ECO:0000313" key="1">
    <source>
        <dbReference type="EMBL" id="HJD38883.1"/>
    </source>
</evidence>
<dbReference type="GO" id="GO:0000287">
    <property type="term" value="F:magnesium ion binding"/>
    <property type="evidence" value="ECO:0007669"/>
    <property type="project" value="TreeGrafter"/>
</dbReference>
<dbReference type="InterPro" id="IPR036412">
    <property type="entry name" value="HAD-like_sf"/>
</dbReference>
<comment type="caution">
    <text evidence="1">The sequence shown here is derived from an EMBL/GenBank/DDBJ whole genome shotgun (WGS) entry which is preliminary data.</text>
</comment>
<dbReference type="AlphaFoldDB" id="A0A9D2U4X6"/>
<sequence length="269" mass="30368">MKILFTDLDGTLLNREKKISSSDLEAIARASRRGNITVISTGRSLSSARTYIQQLASVQERCYAILYNGGLIYDCKNQKALYQKTIPLPYVKYIFQQAEKFHIHCQTYEDGYVLAARDSEELREYASHASMPVRILPDPPAALTKEPFKILTSCLHDRNLHQTYRHSLENWAKDKISLFFSSEYYLEHVPLGVSKGSAVQRLCSLLNVPIEQTYAVGDAENDITMLKAVHIGIAMANGEEQVKNSADYITKSDNEHGGISEIIKNFIEN</sequence>
<dbReference type="Pfam" id="PF08282">
    <property type="entry name" value="Hydrolase_3"/>
    <property type="match status" value="1"/>
</dbReference>
<dbReference type="CDD" id="cd07516">
    <property type="entry name" value="HAD_Pase"/>
    <property type="match status" value="1"/>
</dbReference>
<dbReference type="PANTHER" id="PTHR10000:SF8">
    <property type="entry name" value="HAD SUPERFAMILY HYDROLASE-LIKE, TYPE 3"/>
    <property type="match status" value="1"/>
</dbReference>
<dbReference type="InterPro" id="IPR006379">
    <property type="entry name" value="HAD-SF_hydro_IIB"/>
</dbReference>
<accession>A0A9D2U4X6</accession>